<gene>
    <name evidence="10" type="ORF">HDG41_002340</name>
</gene>
<evidence type="ECO:0000256" key="4">
    <source>
        <dbReference type="ARBA" id="ARBA00022741"/>
    </source>
</evidence>
<reference evidence="10 11" key="1">
    <citation type="submission" date="2020-08" db="EMBL/GenBank/DDBJ databases">
        <title>Genomic Encyclopedia of Type Strains, Phase IV (KMG-V): Genome sequencing to study the core and pangenomes of soil and plant-associated prokaryotes.</title>
        <authorList>
            <person name="Whitman W."/>
        </authorList>
    </citation>
    <scope>NUCLEOTIDE SEQUENCE [LARGE SCALE GENOMIC DNA]</scope>
    <source>
        <strain evidence="10 11">JPY162</strain>
    </source>
</reference>
<evidence type="ECO:0000256" key="3">
    <source>
        <dbReference type="ARBA" id="ARBA00022692"/>
    </source>
</evidence>
<evidence type="ECO:0000256" key="5">
    <source>
        <dbReference type="ARBA" id="ARBA00022989"/>
    </source>
</evidence>
<dbReference type="Proteomes" id="UP000592820">
    <property type="component" value="Unassembled WGS sequence"/>
</dbReference>
<dbReference type="GO" id="GO:0000166">
    <property type="term" value="F:nucleotide binding"/>
    <property type="evidence" value="ECO:0007669"/>
    <property type="project" value="UniProtKB-KW"/>
</dbReference>
<evidence type="ECO:0000313" key="10">
    <source>
        <dbReference type="EMBL" id="MBB5400291.1"/>
    </source>
</evidence>
<feature type="domain" description="Pycsar effector protein" evidence="9">
    <location>
        <begin position="28"/>
        <end position="184"/>
    </location>
</feature>
<keyword evidence="2" id="KW-1003">Cell membrane</keyword>
<keyword evidence="4" id="KW-0547">Nucleotide-binding</keyword>
<comment type="subcellular location">
    <subcellularLocation>
        <location evidence="1">Cell membrane</location>
    </subcellularLocation>
</comment>
<evidence type="ECO:0000256" key="1">
    <source>
        <dbReference type="ARBA" id="ARBA00004236"/>
    </source>
</evidence>
<dbReference type="GO" id="GO:0005886">
    <property type="term" value="C:plasma membrane"/>
    <property type="evidence" value="ECO:0007669"/>
    <property type="project" value="UniProtKB-SubCell"/>
</dbReference>
<protein>
    <recommendedName>
        <fullName evidence="9">Pycsar effector protein domain-containing protein</fullName>
    </recommendedName>
</protein>
<dbReference type="InterPro" id="IPR043760">
    <property type="entry name" value="PycTM_dom"/>
</dbReference>
<evidence type="ECO:0000259" key="9">
    <source>
        <dbReference type="Pfam" id="PF18967"/>
    </source>
</evidence>
<evidence type="ECO:0000256" key="2">
    <source>
        <dbReference type="ARBA" id="ARBA00022475"/>
    </source>
</evidence>
<feature type="transmembrane region" description="Helical" evidence="8">
    <location>
        <begin position="72"/>
        <end position="92"/>
    </location>
</feature>
<dbReference type="AlphaFoldDB" id="A0A7W8P1P6"/>
<evidence type="ECO:0000256" key="7">
    <source>
        <dbReference type="ARBA" id="ARBA00023136"/>
    </source>
</evidence>
<evidence type="ECO:0000256" key="8">
    <source>
        <dbReference type="SAM" id="Phobius"/>
    </source>
</evidence>
<keyword evidence="5 8" id="KW-1133">Transmembrane helix</keyword>
<dbReference type="GO" id="GO:0051607">
    <property type="term" value="P:defense response to virus"/>
    <property type="evidence" value="ECO:0007669"/>
    <property type="project" value="UniProtKB-KW"/>
</dbReference>
<comment type="caution">
    <text evidence="10">The sequence shown here is derived from an EMBL/GenBank/DDBJ whole genome shotgun (WGS) entry which is preliminary data.</text>
</comment>
<evidence type="ECO:0000313" key="11">
    <source>
        <dbReference type="Proteomes" id="UP000592820"/>
    </source>
</evidence>
<sequence>MIILASLNKSLSMTEITNEGSDDLQEMLSDTLKATTDWLKFAEAKNGALIGVNLAVLVSAEKIQAAIGWAAYFHWIAMLCIASISIALLSVIPRVGWPLPSVGKSNRDEHDNLMFYGDIAKYSPGGYCSELARKFARDLTLTESWTARQVAVLSDLTTQKLRFFKFAAFITLSAVATPIGAVLFYCMRSPKRVNAASDVRGAPLIRSGSATPTTD</sequence>
<organism evidence="10 11">
    <name type="scientific">Paraburkholderia youngii</name>
    <dbReference type="NCBI Taxonomy" id="2782701"/>
    <lineage>
        <taxon>Bacteria</taxon>
        <taxon>Pseudomonadati</taxon>
        <taxon>Pseudomonadota</taxon>
        <taxon>Betaproteobacteria</taxon>
        <taxon>Burkholderiales</taxon>
        <taxon>Burkholderiaceae</taxon>
        <taxon>Paraburkholderia</taxon>
    </lineage>
</organism>
<evidence type="ECO:0000256" key="6">
    <source>
        <dbReference type="ARBA" id="ARBA00023118"/>
    </source>
</evidence>
<keyword evidence="7 8" id="KW-0472">Membrane</keyword>
<accession>A0A7W8P1P6</accession>
<proteinExistence type="predicted"/>
<dbReference type="Pfam" id="PF18967">
    <property type="entry name" value="PycTM"/>
    <property type="match status" value="1"/>
</dbReference>
<feature type="transmembrane region" description="Helical" evidence="8">
    <location>
        <begin position="163"/>
        <end position="186"/>
    </location>
</feature>
<name>A0A7W8P1P6_9BURK</name>
<dbReference type="RefSeq" id="WP_184226115.1">
    <property type="nucleotide sequence ID" value="NZ_JACHDE010000003.1"/>
</dbReference>
<keyword evidence="3 8" id="KW-0812">Transmembrane</keyword>
<keyword evidence="6" id="KW-0051">Antiviral defense</keyword>
<dbReference type="EMBL" id="JACHDE010000003">
    <property type="protein sequence ID" value="MBB5400291.1"/>
    <property type="molecule type" value="Genomic_DNA"/>
</dbReference>